<sequence length="87" mass="10104">MDVESRAVTCKMIGSSFPFNRAWAAREVPTIDREKRSDFKMERSWKGMLETKSRISTIRPSSLYSSSSLIPGRYIPFFINSKTHLRK</sequence>
<dbReference type="EMBL" id="BTRK01000003">
    <property type="protein sequence ID" value="GMR40405.1"/>
    <property type="molecule type" value="Genomic_DNA"/>
</dbReference>
<protein>
    <submittedName>
        <fullName evidence="1">Uncharacterized protein</fullName>
    </submittedName>
</protein>
<comment type="caution">
    <text evidence="1">The sequence shown here is derived from an EMBL/GenBank/DDBJ whole genome shotgun (WGS) entry which is preliminary data.</text>
</comment>
<proteinExistence type="predicted"/>
<organism evidence="1 2">
    <name type="scientific">Pristionchus mayeri</name>
    <dbReference type="NCBI Taxonomy" id="1317129"/>
    <lineage>
        <taxon>Eukaryota</taxon>
        <taxon>Metazoa</taxon>
        <taxon>Ecdysozoa</taxon>
        <taxon>Nematoda</taxon>
        <taxon>Chromadorea</taxon>
        <taxon>Rhabditida</taxon>
        <taxon>Rhabditina</taxon>
        <taxon>Diplogasteromorpha</taxon>
        <taxon>Diplogasteroidea</taxon>
        <taxon>Neodiplogasteridae</taxon>
        <taxon>Pristionchus</taxon>
    </lineage>
</organism>
<dbReference type="Proteomes" id="UP001328107">
    <property type="component" value="Unassembled WGS sequence"/>
</dbReference>
<name>A0AAN4ZMN9_9BILA</name>
<gene>
    <name evidence="1" type="ORF">PMAYCL1PPCAC_10600</name>
</gene>
<dbReference type="AlphaFoldDB" id="A0AAN4ZMN9"/>
<evidence type="ECO:0000313" key="2">
    <source>
        <dbReference type="Proteomes" id="UP001328107"/>
    </source>
</evidence>
<evidence type="ECO:0000313" key="1">
    <source>
        <dbReference type="EMBL" id="GMR40405.1"/>
    </source>
</evidence>
<keyword evidence="2" id="KW-1185">Reference proteome</keyword>
<accession>A0AAN4ZMN9</accession>
<reference evidence="2" key="1">
    <citation type="submission" date="2022-10" db="EMBL/GenBank/DDBJ databases">
        <title>Genome assembly of Pristionchus species.</title>
        <authorList>
            <person name="Yoshida K."/>
            <person name="Sommer R.J."/>
        </authorList>
    </citation>
    <scope>NUCLEOTIDE SEQUENCE [LARGE SCALE GENOMIC DNA]</scope>
    <source>
        <strain evidence="2">RS5460</strain>
    </source>
</reference>